<dbReference type="EnsemblPlants" id="PNT74112">
    <property type="protein sequence ID" value="PNT74112"/>
    <property type="gene ID" value="BRADI_1g08113v3"/>
</dbReference>
<organism evidence="2">
    <name type="scientific">Brachypodium distachyon</name>
    <name type="common">Purple false brome</name>
    <name type="synonym">Trachynia distachya</name>
    <dbReference type="NCBI Taxonomy" id="15368"/>
    <lineage>
        <taxon>Eukaryota</taxon>
        <taxon>Viridiplantae</taxon>
        <taxon>Streptophyta</taxon>
        <taxon>Embryophyta</taxon>
        <taxon>Tracheophyta</taxon>
        <taxon>Spermatophyta</taxon>
        <taxon>Magnoliopsida</taxon>
        <taxon>Liliopsida</taxon>
        <taxon>Poales</taxon>
        <taxon>Poaceae</taxon>
        <taxon>BOP clade</taxon>
        <taxon>Pooideae</taxon>
        <taxon>Stipodae</taxon>
        <taxon>Brachypodieae</taxon>
        <taxon>Brachypodium</taxon>
    </lineage>
</organism>
<keyword evidence="4" id="KW-1185">Reference proteome</keyword>
<protein>
    <submittedName>
        <fullName evidence="2 3">Uncharacterized protein</fullName>
    </submittedName>
</protein>
<reference evidence="3" key="3">
    <citation type="submission" date="2018-08" db="UniProtKB">
        <authorList>
            <consortium name="EnsemblPlants"/>
        </authorList>
    </citation>
    <scope>IDENTIFICATION</scope>
    <source>
        <strain evidence="3">cv. Bd21</strain>
    </source>
</reference>
<name>A0A2K2DIK6_BRADI</name>
<sequence>MAGADPLEPAGRGNRELCFTSSVYPASVWSDESERRRGNILVINAASTVCQTLPLERSSSNRTSSVMSNEKRTGRRID</sequence>
<reference evidence="2 3" key="1">
    <citation type="journal article" date="2010" name="Nature">
        <title>Genome sequencing and analysis of the model grass Brachypodium distachyon.</title>
        <authorList>
            <consortium name="International Brachypodium Initiative"/>
        </authorList>
    </citation>
    <scope>NUCLEOTIDE SEQUENCE [LARGE SCALE GENOMIC DNA]</scope>
    <source>
        <strain evidence="2 3">Bd21</strain>
    </source>
</reference>
<evidence type="ECO:0000313" key="2">
    <source>
        <dbReference type="EMBL" id="PNT74112.1"/>
    </source>
</evidence>
<dbReference type="InParanoid" id="A0A2K2DIK6"/>
<feature type="region of interest" description="Disordered" evidence="1">
    <location>
        <begin position="54"/>
        <end position="78"/>
    </location>
</feature>
<evidence type="ECO:0000313" key="3">
    <source>
        <dbReference type="EnsemblPlants" id="PNT74112"/>
    </source>
</evidence>
<accession>A0A2K2DIK6</accession>
<dbReference type="EMBL" id="CM000880">
    <property type="protein sequence ID" value="PNT74112.1"/>
    <property type="molecule type" value="Genomic_DNA"/>
</dbReference>
<evidence type="ECO:0000256" key="1">
    <source>
        <dbReference type="SAM" id="MobiDB-lite"/>
    </source>
</evidence>
<feature type="compositionally biased region" description="Low complexity" evidence="1">
    <location>
        <begin position="57"/>
        <end position="68"/>
    </location>
</feature>
<dbReference type="Proteomes" id="UP000008810">
    <property type="component" value="Chromosome 1"/>
</dbReference>
<evidence type="ECO:0000313" key="4">
    <source>
        <dbReference type="Proteomes" id="UP000008810"/>
    </source>
</evidence>
<feature type="compositionally biased region" description="Basic and acidic residues" evidence="1">
    <location>
        <begin position="69"/>
        <end position="78"/>
    </location>
</feature>
<dbReference type="Gramene" id="PNT74112">
    <property type="protein sequence ID" value="PNT74112"/>
    <property type="gene ID" value="BRADI_1g08113v3"/>
</dbReference>
<proteinExistence type="predicted"/>
<dbReference type="AlphaFoldDB" id="A0A2K2DIK6"/>
<gene>
    <name evidence="2" type="ORF">BRADI_1g08113v3</name>
</gene>
<reference evidence="2" key="2">
    <citation type="submission" date="2017-06" db="EMBL/GenBank/DDBJ databases">
        <title>WGS assembly of Brachypodium distachyon.</title>
        <authorList>
            <consortium name="The International Brachypodium Initiative"/>
            <person name="Lucas S."/>
            <person name="Harmon-Smith M."/>
            <person name="Lail K."/>
            <person name="Tice H."/>
            <person name="Grimwood J."/>
            <person name="Bruce D."/>
            <person name="Barry K."/>
            <person name="Shu S."/>
            <person name="Lindquist E."/>
            <person name="Wang M."/>
            <person name="Pitluck S."/>
            <person name="Vogel J.P."/>
            <person name="Garvin D.F."/>
            <person name="Mockler T.C."/>
            <person name="Schmutz J."/>
            <person name="Rokhsar D."/>
            <person name="Bevan M.W."/>
        </authorList>
    </citation>
    <scope>NUCLEOTIDE SEQUENCE</scope>
    <source>
        <strain evidence="2">Bd21</strain>
    </source>
</reference>